<dbReference type="InterPro" id="IPR043128">
    <property type="entry name" value="Rev_trsase/Diguanyl_cyclase"/>
</dbReference>
<proteinExistence type="predicted"/>
<dbReference type="SUPFAM" id="SSF56672">
    <property type="entry name" value="DNA/RNA polymerases"/>
    <property type="match status" value="1"/>
</dbReference>
<dbReference type="GO" id="GO:0003684">
    <property type="term" value="F:damaged DNA binding"/>
    <property type="evidence" value="ECO:0007669"/>
    <property type="project" value="InterPro"/>
</dbReference>
<dbReference type="EMBL" id="BX284751">
    <property type="protein sequence ID" value="CAD70389.1"/>
    <property type="molecule type" value="Genomic_DNA"/>
</dbReference>
<dbReference type="Pfam" id="PF00817">
    <property type="entry name" value="IMS"/>
    <property type="match status" value="1"/>
</dbReference>
<dbReference type="SMART" id="SM00278">
    <property type="entry name" value="HhH1"/>
    <property type="match status" value="2"/>
</dbReference>
<dbReference type="FunFam" id="3.40.1170.60:FF:000006">
    <property type="entry name" value="DNA polymerase iota"/>
    <property type="match status" value="1"/>
</dbReference>
<evidence type="ECO:0000259" key="4">
    <source>
        <dbReference type="PROSITE" id="PS50173"/>
    </source>
</evidence>
<dbReference type="InterPro" id="IPR001126">
    <property type="entry name" value="UmuC"/>
</dbReference>
<dbReference type="FunFam" id="3.30.70.270:FF:000067">
    <property type="entry name" value="DNA polymerase iota, putative"/>
    <property type="match status" value="1"/>
</dbReference>
<dbReference type="Gene3D" id="3.30.1490.100">
    <property type="entry name" value="DNA polymerase, Y-family, little finger domain"/>
    <property type="match status" value="1"/>
</dbReference>
<dbReference type="GO" id="GO:0005739">
    <property type="term" value="C:mitochondrion"/>
    <property type="evidence" value="ECO:0007669"/>
    <property type="project" value="UniProtKB-SubCell"/>
</dbReference>
<feature type="region of interest" description="Disordered" evidence="3">
    <location>
        <begin position="675"/>
        <end position="695"/>
    </location>
</feature>
<evidence type="ECO:0000256" key="3">
    <source>
        <dbReference type="SAM" id="MobiDB-lite"/>
    </source>
</evidence>
<evidence type="ECO:0000256" key="2">
    <source>
        <dbReference type="ARBA" id="ARBA00023128"/>
    </source>
</evidence>
<dbReference type="Gene3D" id="3.40.1170.60">
    <property type="match status" value="1"/>
</dbReference>
<dbReference type="AlphaFoldDB" id="Q86ZI6"/>
<dbReference type="InterPro" id="IPR043502">
    <property type="entry name" value="DNA/RNA_pol_sf"/>
</dbReference>
<feature type="compositionally biased region" description="Low complexity" evidence="3">
    <location>
        <begin position="342"/>
        <end position="351"/>
    </location>
</feature>
<accession>Q86ZI6</accession>
<dbReference type="GO" id="GO:0006281">
    <property type="term" value="P:DNA repair"/>
    <property type="evidence" value="ECO:0007669"/>
    <property type="project" value="InterPro"/>
</dbReference>
<dbReference type="Gene3D" id="3.30.70.270">
    <property type="match status" value="1"/>
</dbReference>
<dbReference type="GO" id="GO:0003887">
    <property type="term" value="F:DNA-directed DNA polymerase activity"/>
    <property type="evidence" value="ECO:0007669"/>
    <property type="project" value="TreeGrafter"/>
</dbReference>
<comment type="subcellular location">
    <subcellularLocation>
        <location evidence="1">Mitochondrion</location>
    </subcellularLocation>
</comment>
<dbReference type="VEuPathDB" id="FungiDB:NCU06757"/>
<name>Q86ZI6_NEUCS</name>
<dbReference type="InterPro" id="IPR036775">
    <property type="entry name" value="DNA_pol_Y-fam_lit_finger_sf"/>
</dbReference>
<feature type="region of interest" description="Disordered" evidence="3">
    <location>
        <begin position="579"/>
        <end position="654"/>
    </location>
</feature>
<feature type="compositionally biased region" description="Polar residues" evidence="3">
    <location>
        <begin position="596"/>
        <end position="637"/>
    </location>
</feature>
<dbReference type="FunFam" id="3.30.1490.100:FF:000027">
    <property type="entry name" value="DNA polymerase Tau"/>
    <property type="match status" value="1"/>
</dbReference>
<dbReference type="GO" id="GO:0070987">
    <property type="term" value="P:error-free translesion synthesis"/>
    <property type="evidence" value="ECO:0007669"/>
    <property type="project" value="UniProtKB-ARBA"/>
</dbReference>
<dbReference type="InterPro" id="IPR003583">
    <property type="entry name" value="Hlx-hairpin-Hlx_DNA-bd_motif"/>
</dbReference>
<dbReference type="PANTHER" id="PTHR46404">
    <property type="entry name" value="DNA POLYMERASE IOTA"/>
    <property type="match status" value="1"/>
</dbReference>
<feature type="region of interest" description="Disordered" evidence="3">
    <location>
        <begin position="342"/>
        <end position="375"/>
    </location>
</feature>
<gene>
    <name evidence="5" type="primary">B24N11.030</name>
</gene>
<dbReference type="PROSITE" id="PS50173">
    <property type="entry name" value="UMUC"/>
    <property type="match status" value="1"/>
</dbReference>
<organism evidence="5">
    <name type="scientific">Neurospora crassa</name>
    <dbReference type="NCBI Taxonomy" id="5141"/>
    <lineage>
        <taxon>Eukaryota</taxon>
        <taxon>Fungi</taxon>
        <taxon>Dikarya</taxon>
        <taxon>Ascomycota</taxon>
        <taxon>Pezizomycotina</taxon>
        <taxon>Sordariomycetes</taxon>
        <taxon>Sordariomycetidae</taxon>
        <taxon>Sordariales</taxon>
        <taxon>Sordariaceae</taxon>
        <taxon>Neurospora</taxon>
    </lineage>
</organism>
<reference evidence="5" key="2">
    <citation type="submission" date="2003-03" db="EMBL/GenBank/DDBJ databases">
        <authorList>
            <person name="German Neurospora genome project"/>
        </authorList>
    </citation>
    <scope>NUCLEOTIDE SEQUENCE</scope>
</reference>
<protein>
    <submittedName>
        <fullName evidence="5">Related to DNA Polymerase iota (POLI)</fullName>
    </submittedName>
</protein>
<keyword evidence="2" id="KW-0496">Mitochondrion</keyword>
<evidence type="ECO:0000256" key="1">
    <source>
        <dbReference type="ARBA" id="ARBA00004173"/>
    </source>
</evidence>
<sequence length="753" mass="83483">MDHPRKKPKTKHDDRIILHFVQHPSLLFFMHSSIVDTIWCKNWSDCLSDLDCFYAQVYENKTPSLKSLPLGIRQKSLLATCNYPARRLGVKKLMSIASALAICPDLVIVDGEDLTPFRDVSKRLYALLRSYSWNDRVERLGLDEVWMDVSDIIEYNVELLNRHDLEHSWFCLDNKDPEKGFAFDARGFAGQVYGREKVGLEGPGTGGYEGGQAGLLRTKLLLASHLALHLRLKIEEEGYTTACGISTNKLLAKLVGNVNKPRNQTTLLSLGPDDGEETVQRFMGSHQLRKIPGIGGKTAAALSDYFISQSKPGSSSPPNPKEITVDDLLSCPGLSPSKLDSLLSSLSSSSSTGTGTGKHILSLLQGHDPSPVKPARSIPTQISIEDTYFSCPLVTIEQIRRELVKITGSLLKRMKTDLMDDDKKRWLARPKTLRLTTRPRTDPKEGRGYGYGRVSKSQGLPGYVFNNGNAHGDDEIVQRLVAETLLPMFRELNPLNPRKGGKEYSIGLLNVCVTNMDSIDPTTAGGGGSGGGGRDIKNMFMRAREFTVYDPEHEHADNTGTQPETEAELLEHSDVDVDVDVHAGDPSHDPDLNLDMSDTSYESSNGKARGSLKNNDNGDPSTTNHQQQQHPVSTIHEQAQAQAQADRDTNHHLGTNMSTNHYYFHIEDDDEVWDDSPDNVWNHNEEEPTEEDIDYDDLRDAEGMSCVNGDSDGDGDGDGDGIKCPLCNHFIPLFALSAHERFHSMEEFEGELD</sequence>
<feature type="domain" description="UmuC" evidence="4">
    <location>
        <begin position="49"/>
        <end position="295"/>
    </location>
</feature>
<evidence type="ECO:0000313" key="5">
    <source>
        <dbReference type="EMBL" id="CAD70389.1"/>
    </source>
</evidence>
<dbReference type="CDD" id="cd01703">
    <property type="entry name" value="PolY_Pol_iota"/>
    <property type="match status" value="1"/>
</dbReference>
<reference evidence="5" key="1">
    <citation type="submission" date="2003-03" db="EMBL/GenBank/DDBJ databases">
        <authorList>
            <person name="Schulte U."/>
            <person name="Aign V."/>
            <person name="Hoheisel J."/>
            <person name="Brandt P."/>
            <person name="Fartmann B."/>
            <person name="Holland R."/>
            <person name="Nyakatura G."/>
            <person name="Mewes H.W."/>
            <person name="Mannhaupt G."/>
        </authorList>
    </citation>
    <scope>NUCLEOTIDE SEQUENCE</scope>
</reference>
<feature type="compositionally biased region" description="Basic and acidic residues" evidence="3">
    <location>
        <begin position="579"/>
        <end position="591"/>
    </location>
</feature>
<dbReference type="PANTHER" id="PTHR46404:SF1">
    <property type="entry name" value="DNA POLYMERASE IOTA"/>
    <property type="match status" value="1"/>
</dbReference>